<reference evidence="7" key="2">
    <citation type="journal article" date="2022" name="Res Sq">
        <title>Evolution of multicellular longitudinally dividing oral cavity symbionts (Neisseriaceae).</title>
        <authorList>
            <person name="Nyongesa S."/>
            <person name="Weber P."/>
            <person name="Bernet E."/>
            <person name="Pullido F."/>
            <person name="Nieckarz M."/>
            <person name="Delaby M."/>
            <person name="Nieves C."/>
            <person name="Viehboeck T."/>
            <person name="Krause N."/>
            <person name="Rivera-Millot A."/>
            <person name="Nakamura A."/>
            <person name="Vischer N."/>
            <person name="VanNieuwenhze M."/>
            <person name="Brun Y."/>
            <person name="Cava F."/>
            <person name="Bulgheresi S."/>
            <person name="Veyrier F."/>
        </authorList>
    </citation>
    <scope>NUCLEOTIDE SEQUENCE</scope>
    <source>
        <strain evidence="7">SAG 1488-6</strain>
    </source>
</reference>
<evidence type="ECO:0000259" key="6">
    <source>
        <dbReference type="Pfam" id="PF02656"/>
    </source>
</evidence>
<feature type="transmembrane region" description="Helical" evidence="5">
    <location>
        <begin position="98"/>
        <end position="119"/>
    </location>
</feature>
<gene>
    <name evidence="7" type="ORF">LVJ81_03950</name>
</gene>
<dbReference type="EMBL" id="CP091512">
    <property type="protein sequence ID" value="UOO93196.1"/>
    <property type="molecule type" value="Genomic_DNA"/>
</dbReference>
<evidence type="ECO:0000256" key="4">
    <source>
        <dbReference type="ARBA" id="ARBA00023136"/>
    </source>
</evidence>
<protein>
    <submittedName>
        <fullName evidence="7">DUF202 domain-containing protein</fullName>
    </submittedName>
</protein>
<dbReference type="RefSeq" id="WP_019957526.1">
    <property type="nucleotide sequence ID" value="NZ_CP091512.1"/>
</dbReference>
<accession>A0ABY4EBS7</accession>
<organism evidence="7 8">
    <name type="scientific">Vitreoscilla stercoraria</name>
    <dbReference type="NCBI Taxonomy" id="61"/>
    <lineage>
        <taxon>Bacteria</taxon>
        <taxon>Pseudomonadati</taxon>
        <taxon>Pseudomonadota</taxon>
        <taxon>Betaproteobacteria</taxon>
        <taxon>Neisseriales</taxon>
        <taxon>Neisseriaceae</taxon>
        <taxon>Vitreoscilla</taxon>
    </lineage>
</organism>
<sequence length="120" mass="13735">MSNLEDPRVLFALERTALAWNRSALALVAFGFLIQKSSLLVQLIDPIKYHDKIVYNHWLGVAVIVFGMVVNVGSLFQYRAGLRSLTEAEFLPHYRTQYPLVLNLFTLLTGLLLMVSFWIH</sequence>
<name>A0ABY4EBS7_VITST</name>
<evidence type="ECO:0000313" key="8">
    <source>
        <dbReference type="Proteomes" id="UP000832034"/>
    </source>
</evidence>
<keyword evidence="4 5" id="KW-0472">Membrane</keyword>
<keyword evidence="8" id="KW-1185">Reference proteome</keyword>
<feature type="domain" description="DUF202" evidence="6">
    <location>
        <begin position="8"/>
        <end position="80"/>
    </location>
</feature>
<keyword evidence="3 5" id="KW-1133">Transmembrane helix</keyword>
<keyword evidence="2 5" id="KW-0812">Transmembrane</keyword>
<evidence type="ECO:0000313" key="7">
    <source>
        <dbReference type="EMBL" id="UOO93196.1"/>
    </source>
</evidence>
<evidence type="ECO:0000256" key="1">
    <source>
        <dbReference type="ARBA" id="ARBA00004127"/>
    </source>
</evidence>
<dbReference type="Proteomes" id="UP000832034">
    <property type="component" value="Chromosome"/>
</dbReference>
<proteinExistence type="predicted"/>
<feature type="transmembrane region" description="Helical" evidence="5">
    <location>
        <begin position="53"/>
        <end position="78"/>
    </location>
</feature>
<evidence type="ECO:0000256" key="2">
    <source>
        <dbReference type="ARBA" id="ARBA00022692"/>
    </source>
</evidence>
<evidence type="ECO:0000256" key="3">
    <source>
        <dbReference type="ARBA" id="ARBA00022989"/>
    </source>
</evidence>
<comment type="subcellular location">
    <subcellularLocation>
        <location evidence="1">Endomembrane system</location>
        <topology evidence="1">Multi-pass membrane protein</topology>
    </subcellularLocation>
</comment>
<feature type="transmembrane region" description="Helical" evidence="5">
    <location>
        <begin position="20"/>
        <end position="41"/>
    </location>
</feature>
<dbReference type="InterPro" id="IPR003807">
    <property type="entry name" value="DUF202"/>
</dbReference>
<dbReference type="Pfam" id="PF02656">
    <property type="entry name" value="DUF202"/>
    <property type="match status" value="1"/>
</dbReference>
<evidence type="ECO:0000256" key="5">
    <source>
        <dbReference type="SAM" id="Phobius"/>
    </source>
</evidence>
<reference evidence="7" key="1">
    <citation type="submission" date="2021-12" db="EMBL/GenBank/DDBJ databases">
        <authorList>
            <person name="Veyrier F.J."/>
        </authorList>
    </citation>
    <scope>NUCLEOTIDE SEQUENCE</scope>
    <source>
        <strain evidence="7">SAG 1488-6</strain>
    </source>
</reference>